<dbReference type="InterPro" id="IPR033396">
    <property type="entry name" value="DUF5107"/>
</dbReference>
<reference evidence="2" key="1">
    <citation type="submission" date="2024-07" db="EMBL/GenBank/DDBJ databases">
        <authorList>
            <person name="Yu S.T."/>
        </authorList>
    </citation>
    <scope>NUCLEOTIDE SEQUENCE</scope>
    <source>
        <strain evidence="2">R44</strain>
    </source>
</reference>
<dbReference type="SUPFAM" id="SSF48452">
    <property type="entry name" value="TPR-like"/>
    <property type="match status" value="1"/>
</dbReference>
<dbReference type="InterPro" id="IPR011990">
    <property type="entry name" value="TPR-like_helical_dom_sf"/>
</dbReference>
<protein>
    <submittedName>
        <fullName evidence="2">DUF5107 domain-containing protein</fullName>
    </submittedName>
</protein>
<evidence type="ECO:0000313" key="2">
    <source>
        <dbReference type="EMBL" id="XDQ76045.1"/>
    </source>
</evidence>
<dbReference type="RefSeq" id="WP_369148595.1">
    <property type="nucleotide sequence ID" value="NZ_CP163444.1"/>
</dbReference>
<dbReference type="Gene3D" id="1.25.40.10">
    <property type="entry name" value="Tetratricopeptide repeat domain"/>
    <property type="match status" value="1"/>
</dbReference>
<proteinExistence type="predicted"/>
<dbReference type="Pfam" id="PF17128">
    <property type="entry name" value="DUF5107"/>
    <property type="match status" value="1"/>
</dbReference>
<sequence length="627" mass="69035">MTSTLRTDVLRIEGAADPVGTLPILHGISSYTAEGAGIDDEMRRSLAYGAPHTLLPYTRQNGYDRVRTARELPTVVLENETLTATFLPGYGGRLWSLIHRPTGRELLHRNPVLQPANLALRDAWLAGGVEWNLGTTGHWPLTCEPLHAVRVTAPDGTPVLRMFAFERLRGLLLRMDAWLPASSPVLLVHVAVHNPAEEEAPVYWWSNIAVPEHPDVRVLAPAGHAFHCDYVSELKRVEFPVAEAEDRSYPGRAARAADYFLDVPNGERRWIAALDAGGTGLVQTSTDRLRGRKLFCWGTSTGGKHWQEWLSGPDASYLEIQAGLARTQLEHLPMPGGATWSWVEAYGLLEADPEAVHGSWDEARWAVADALDRLVPATELDRALAEADGFGEPEAVLAEGSGWAALEIEAGRFPASPLLPFGAPGAEQEPWRQLLATGTLPVSEPPAAPVTGAHWRRLLEKAAHDWHALYHLGLVRLADGEREAACDAWRHSLAERRTPWVLRALAFLAESSAAAADLMAEAHRLRPELFELTVEVLDTLLRAGRPKEALAVIEALPEPARGHGRVRLAEATAAHALEDEERVRRLLAEGIRVDNMREGEVSLDRLWLAVHPGEPVPPEYDFRMTED</sequence>
<organism evidence="2">
    <name type="scientific">Streptomyces sp. R44</name>
    <dbReference type="NCBI Taxonomy" id="3238633"/>
    <lineage>
        <taxon>Bacteria</taxon>
        <taxon>Bacillati</taxon>
        <taxon>Actinomycetota</taxon>
        <taxon>Actinomycetes</taxon>
        <taxon>Kitasatosporales</taxon>
        <taxon>Streptomycetaceae</taxon>
        <taxon>Streptomyces</taxon>
    </lineage>
</organism>
<evidence type="ECO:0000259" key="1">
    <source>
        <dbReference type="Pfam" id="PF17128"/>
    </source>
</evidence>
<dbReference type="EMBL" id="CP163444">
    <property type="protein sequence ID" value="XDQ76045.1"/>
    <property type="molecule type" value="Genomic_DNA"/>
</dbReference>
<gene>
    <name evidence="2" type="ORF">AB5J54_38435</name>
</gene>
<name>A0AB39T9C7_9ACTN</name>
<accession>A0AB39T9C7</accession>
<dbReference type="AlphaFoldDB" id="A0AB39T9C7"/>
<feature type="domain" description="DUF5107" evidence="1">
    <location>
        <begin position="53"/>
        <end position="329"/>
    </location>
</feature>